<dbReference type="Gene3D" id="3.30.420.10">
    <property type="entry name" value="Ribonuclease H-like superfamily/Ribonuclease H"/>
    <property type="match status" value="1"/>
</dbReference>
<keyword evidence="15" id="KW-0233">DNA recombination</keyword>
<dbReference type="GO" id="GO:0003676">
    <property type="term" value="F:nucleic acid binding"/>
    <property type="evidence" value="ECO:0007669"/>
    <property type="project" value="InterPro"/>
</dbReference>
<evidence type="ECO:0000256" key="7">
    <source>
        <dbReference type="ARBA" id="ARBA00022759"/>
    </source>
</evidence>
<evidence type="ECO:0000256" key="15">
    <source>
        <dbReference type="ARBA" id="ARBA00023172"/>
    </source>
</evidence>
<comment type="caution">
    <text evidence="17">The sequence shown here is derived from an EMBL/GenBank/DDBJ whole genome shotgun (WGS) entry which is preliminary data.</text>
</comment>
<evidence type="ECO:0000256" key="2">
    <source>
        <dbReference type="ARBA" id="ARBA00022612"/>
    </source>
</evidence>
<evidence type="ECO:0000256" key="12">
    <source>
        <dbReference type="ARBA" id="ARBA00022918"/>
    </source>
</evidence>
<sequence>MHTPHVFRQGQLYRLEAGREEGDNNYIDVKGLGSVVLHLTGEDGSDVKITLSKCFYLPKLSRNLLSVRCLREKGVKSDLSTYIDRAVIHKGCMRVKSEENLINKLYMFKTKRINTPTESAYIGVSSKPISLWHMRCGHLGYQNIARLVSRGKAHGLQVPKLDLTDFPVCDVCQRSNQQRASFKDTHTRHATRVNELIYTDVKGAIEVPSFGGKLYVLVFVDDFSGFVTTYLLENKSEALDRFKEYVIAAETKHNRPVQSVNSDNGGEFISSEWIRYCNDKGIYRRPTSPYTPEQNGSAEVRFKVLFRKVRALLIGAQLPKQFWGEALLTATVLNNISPLRRANVTPYERWHGKEPDYSNLRVFGSLAYTYVTETHSKRLQMTAIPGKRKTLDNRSIRGIFVGRYEGVARTSLRYQQDSYYLSCNVR</sequence>
<keyword evidence="2" id="KW-1188">Viral release from host cell</keyword>
<keyword evidence="9" id="KW-0067">ATP-binding</keyword>
<keyword evidence="12" id="KW-0695">RNA-directed DNA polymerase</keyword>
<gene>
    <name evidence="17" type="ORF">PHMEG_00010627</name>
</gene>
<dbReference type="STRING" id="4795.A0A225WE81"/>
<keyword evidence="8" id="KW-0378">Hydrolase</keyword>
<evidence type="ECO:0000256" key="11">
    <source>
        <dbReference type="ARBA" id="ARBA00022908"/>
    </source>
</evidence>
<proteinExistence type="predicted"/>
<keyword evidence="13" id="KW-0808">Transferase</keyword>
<keyword evidence="10" id="KW-0460">Magnesium</keyword>
<organism evidence="17 18">
    <name type="scientific">Phytophthora megakarya</name>
    <dbReference type="NCBI Taxonomy" id="4795"/>
    <lineage>
        <taxon>Eukaryota</taxon>
        <taxon>Sar</taxon>
        <taxon>Stramenopiles</taxon>
        <taxon>Oomycota</taxon>
        <taxon>Peronosporomycetes</taxon>
        <taxon>Peronosporales</taxon>
        <taxon>Peronosporaceae</taxon>
        <taxon>Phytophthora</taxon>
    </lineage>
</organism>
<keyword evidence="13" id="KW-0239">DNA-directed DNA polymerase</keyword>
<keyword evidence="18" id="KW-1185">Reference proteome</keyword>
<evidence type="ECO:0000256" key="1">
    <source>
        <dbReference type="ARBA" id="ARBA00002180"/>
    </source>
</evidence>
<dbReference type="PANTHER" id="PTHR42648">
    <property type="entry name" value="TRANSPOSASE, PUTATIVE-RELATED"/>
    <property type="match status" value="1"/>
</dbReference>
<dbReference type="Pfam" id="PF00665">
    <property type="entry name" value="rve"/>
    <property type="match status" value="1"/>
</dbReference>
<keyword evidence="3" id="KW-0645">Protease</keyword>
<dbReference type="InterPro" id="IPR039537">
    <property type="entry name" value="Retrotran_Ty1/copia-like"/>
</dbReference>
<keyword evidence="11" id="KW-0229">DNA integration</keyword>
<evidence type="ECO:0000259" key="16">
    <source>
        <dbReference type="PROSITE" id="PS50994"/>
    </source>
</evidence>
<dbReference type="GO" id="GO:0003964">
    <property type="term" value="F:RNA-directed DNA polymerase activity"/>
    <property type="evidence" value="ECO:0007669"/>
    <property type="project" value="UniProtKB-KW"/>
</dbReference>
<evidence type="ECO:0000256" key="3">
    <source>
        <dbReference type="ARBA" id="ARBA00022670"/>
    </source>
</evidence>
<dbReference type="GO" id="GO:0006310">
    <property type="term" value="P:DNA recombination"/>
    <property type="evidence" value="ECO:0007669"/>
    <property type="project" value="UniProtKB-KW"/>
</dbReference>
<evidence type="ECO:0000256" key="8">
    <source>
        <dbReference type="ARBA" id="ARBA00022801"/>
    </source>
</evidence>
<dbReference type="PROSITE" id="PS50994">
    <property type="entry name" value="INTEGRASE"/>
    <property type="match status" value="1"/>
</dbReference>
<keyword evidence="13" id="KW-0548">Nucleotidyltransferase</keyword>
<dbReference type="InterPro" id="IPR001584">
    <property type="entry name" value="Integrase_cat-core"/>
</dbReference>
<dbReference type="EMBL" id="NBNE01001074">
    <property type="protein sequence ID" value="OWZ15684.1"/>
    <property type="molecule type" value="Genomic_DNA"/>
</dbReference>
<evidence type="ECO:0000256" key="5">
    <source>
        <dbReference type="ARBA" id="ARBA00022723"/>
    </source>
</evidence>
<name>A0A225WE81_9STRA</name>
<dbReference type="GO" id="GO:0004519">
    <property type="term" value="F:endonuclease activity"/>
    <property type="evidence" value="ECO:0007669"/>
    <property type="project" value="UniProtKB-KW"/>
</dbReference>
<evidence type="ECO:0000256" key="6">
    <source>
        <dbReference type="ARBA" id="ARBA00022741"/>
    </source>
</evidence>
<dbReference type="SUPFAM" id="SSF53098">
    <property type="entry name" value="Ribonuclease H-like"/>
    <property type="match status" value="1"/>
</dbReference>
<keyword evidence="7" id="KW-0255">Endonuclease</keyword>
<dbReference type="GO" id="GO:0005524">
    <property type="term" value="F:ATP binding"/>
    <property type="evidence" value="ECO:0007669"/>
    <property type="project" value="UniProtKB-KW"/>
</dbReference>
<keyword evidence="14" id="KW-0917">Virion maturation</keyword>
<evidence type="ECO:0000256" key="14">
    <source>
        <dbReference type="ARBA" id="ARBA00023113"/>
    </source>
</evidence>
<protein>
    <submittedName>
        <fullName evidence="17">Integrase, catalytic core protein</fullName>
    </submittedName>
</protein>
<evidence type="ECO:0000256" key="4">
    <source>
        <dbReference type="ARBA" id="ARBA00022722"/>
    </source>
</evidence>
<dbReference type="InterPro" id="IPR036397">
    <property type="entry name" value="RNaseH_sf"/>
</dbReference>
<dbReference type="GO" id="GO:0003887">
    <property type="term" value="F:DNA-directed DNA polymerase activity"/>
    <property type="evidence" value="ECO:0007669"/>
    <property type="project" value="UniProtKB-KW"/>
</dbReference>
<reference evidence="18" key="1">
    <citation type="submission" date="2017-03" db="EMBL/GenBank/DDBJ databases">
        <title>Phytopthora megakarya and P. palmivora, two closely related causual agents of cacao black pod achieved similar genome size and gene model numbers by different mechanisms.</title>
        <authorList>
            <person name="Ali S."/>
            <person name="Shao J."/>
            <person name="Larry D.J."/>
            <person name="Kronmiller B."/>
            <person name="Shen D."/>
            <person name="Strem M.D."/>
            <person name="Melnick R.L."/>
            <person name="Guiltinan M.J."/>
            <person name="Tyler B.M."/>
            <person name="Meinhardt L.W."/>
            <person name="Bailey B.A."/>
        </authorList>
    </citation>
    <scope>NUCLEOTIDE SEQUENCE [LARGE SCALE GENOMIC DNA]</scope>
    <source>
        <strain evidence="18">zdho120</strain>
    </source>
</reference>
<evidence type="ECO:0000313" key="18">
    <source>
        <dbReference type="Proteomes" id="UP000198211"/>
    </source>
</evidence>
<dbReference type="GO" id="GO:0015074">
    <property type="term" value="P:DNA integration"/>
    <property type="evidence" value="ECO:0007669"/>
    <property type="project" value="UniProtKB-KW"/>
</dbReference>
<comment type="function">
    <text evidence="1">The aspartyl protease (PR) mediates the proteolytic cleavages of the Gag and Gag-Pol polyproteins after assembly of the VLP.</text>
</comment>
<dbReference type="PANTHER" id="PTHR42648:SF11">
    <property type="entry name" value="TRANSPOSON TY4-P GAG-POL POLYPROTEIN"/>
    <property type="match status" value="1"/>
</dbReference>
<keyword evidence="6" id="KW-0547">Nucleotide-binding</keyword>
<dbReference type="InterPro" id="IPR025724">
    <property type="entry name" value="GAG-pre-integrase_dom"/>
</dbReference>
<dbReference type="Pfam" id="PF22936">
    <property type="entry name" value="Pol_BBD"/>
    <property type="match status" value="1"/>
</dbReference>
<dbReference type="OrthoDB" id="89199at2759"/>
<feature type="domain" description="Integrase catalytic" evidence="16">
    <location>
        <begin position="187"/>
        <end position="354"/>
    </location>
</feature>
<dbReference type="Proteomes" id="UP000198211">
    <property type="component" value="Unassembled WGS sequence"/>
</dbReference>
<dbReference type="Pfam" id="PF13976">
    <property type="entry name" value="gag_pre-integrs"/>
    <property type="match status" value="1"/>
</dbReference>
<dbReference type="InterPro" id="IPR054722">
    <property type="entry name" value="PolX-like_BBD"/>
</dbReference>
<dbReference type="GO" id="GO:0006508">
    <property type="term" value="P:proteolysis"/>
    <property type="evidence" value="ECO:0007669"/>
    <property type="project" value="UniProtKB-KW"/>
</dbReference>
<dbReference type="AlphaFoldDB" id="A0A225WE81"/>
<evidence type="ECO:0000256" key="9">
    <source>
        <dbReference type="ARBA" id="ARBA00022840"/>
    </source>
</evidence>
<accession>A0A225WE81</accession>
<evidence type="ECO:0000256" key="13">
    <source>
        <dbReference type="ARBA" id="ARBA00022932"/>
    </source>
</evidence>
<dbReference type="GO" id="GO:0008233">
    <property type="term" value="F:peptidase activity"/>
    <property type="evidence" value="ECO:0007669"/>
    <property type="project" value="UniProtKB-KW"/>
</dbReference>
<keyword evidence="5" id="KW-0479">Metal-binding</keyword>
<dbReference type="InterPro" id="IPR012337">
    <property type="entry name" value="RNaseH-like_sf"/>
</dbReference>
<keyword evidence="4" id="KW-0540">Nuclease</keyword>
<evidence type="ECO:0000256" key="10">
    <source>
        <dbReference type="ARBA" id="ARBA00022842"/>
    </source>
</evidence>
<dbReference type="GO" id="GO:0046872">
    <property type="term" value="F:metal ion binding"/>
    <property type="evidence" value="ECO:0007669"/>
    <property type="project" value="UniProtKB-KW"/>
</dbReference>
<evidence type="ECO:0000313" key="17">
    <source>
        <dbReference type="EMBL" id="OWZ15684.1"/>
    </source>
</evidence>